<gene>
    <name evidence="1" type="ORF">SPHINGO391_310009</name>
</gene>
<evidence type="ECO:0000313" key="2">
    <source>
        <dbReference type="Proteomes" id="UP000326857"/>
    </source>
</evidence>
<dbReference type="Proteomes" id="UP000326857">
    <property type="component" value="Unassembled WGS sequence"/>
</dbReference>
<accession>A0A5E7XZB8</accession>
<protein>
    <submittedName>
        <fullName evidence="1">Membrane protein</fullName>
    </submittedName>
</protein>
<dbReference type="InterPro" id="IPR007460">
    <property type="entry name" value="BrnT_toxin"/>
</dbReference>
<dbReference type="RefSeq" id="WP_128456135.1">
    <property type="nucleotide sequence ID" value="NZ_LR701524.1"/>
</dbReference>
<dbReference type="EMBL" id="CABVLI010000025">
    <property type="protein sequence ID" value="VVS99591.1"/>
    <property type="molecule type" value="Genomic_DNA"/>
</dbReference>
<dbReference type="AlphaFoldDB" id="A0A5E7XZB8"/>
<proteinExistence type="predicted"/>
<sequence>MVFEWDDGKAASNLAKHGVSFELAREVWSDPLYVVLPDRMEGSEQRWHAIGMIGAVVVLVVVHSHPQPDDEDRVRIISARKATAHERKRYEQESA</sequence>
<dbReference type="Pfam" id="PF04365">
    <property type="entry name" value="BrnT_toxin"/>
    <property type="match status" value="1"/>
</dbReference>
<organism evidence="1 2">
    <name type="scientific">Sphingomonas aurantiaca</name>
    <dbReference type="NCBI Taxonomy" id="185949"/>
    <lineage>
        <taxon>Bacteria</taxon>
        <taxon>Pseudomonadati</taxon>
        <taxon>Pseudomonadota</taxon>
        <taxon>Alphaproteobacteria</taxon>
        <taxon>Sphingomonadales</taxon>
        <taxon>Sphingomonadaceae</taxon>
        <taxon>Sphingomonas</taxon>
    </lineage>
</organism>
<dbReference type="Gene3D" id="3.10.450.530">
    <property type="entry name" value="Ribonuclease toxin, BrnT, of type II toxin-antitoxin system"/>
    <property type="match status" value="1"/>
</dbReference>
<evidence type="ECO:0000313" key="1">
    <source>
        <dbReference type="EMBL" id="VVS99591.1"/>
    </source>
</evidence>
<name>A0A5E7XZB8_9SPHN</name>
<dbReference type="InterPro" id="IPR038573">
    <property type="entry name" value="BrnT_sf"/>
</dbReference>
<reference evidence="1 2" key="1">
    <citation type="submission" date="2019-09" db="EMBL/GenBank/DDBJ databases">
        <authorList>
            <person name="Dittami M. S."/>
        </authorList>
    </citation>
    <scope>NUCLEOTIDE SEQUENCE [LARGE SCALE GENOMIC DNA]</scope>
    <source>
        <strain evidence="1">SPHINGO391</strain>
    </source>
</reference>